<dbReference type="EMBL" id="AODM01000043">
    <property type="protein sequence ID" value="EUJ52541.1"/>
    <property type="molecule type" value="Genomic_DNA"/>
</dbReference>
<dbReference type="Pfam" id="PF00144">
    <property type="entry name" value="Beta-lactamase"/>
    <property type="match status" value="1"/>
</dbReference>
<evidence type="ECO:0000313" key="3">
    <source>
        <dbReference type="Proteomes" id="UP000019241"/>
    </source>
</evidence>
<sequence length="69" mass="8067">MQKVIIATAFMQLVEQGKVGLDDPIQKYLPHFPNGHAIKIKNFLGHTTGLNERKKRVWRYYAVSNYKKH</sequence>
<accession>W7DD30</accession>
<dbReference type="InterPro" id="IPR001466">
    <property type="entry name" value="Beta-lactam-related"/>
</dbReference>
<organism evidence="2 3">
    <name type="scientific">Listeria fleischmannii FSL S10-1203</name>
    <dbReference type="NCBI Taxonomy" id="1265822"/>
    <lineage>
        <taxon>Bacteria</taxon>
        <taxon>Bacillati</taxon>
        <taxon>Bacillota</taxon>
        <taxon>Bacilli</taxon>
        <taxon>Bacillales</taxon>
        <taxon>Listeriaceae</taxon>
        <taxon>Listeria</taxon>
    </lineage>
</organism>
<name>W7DD30_9LIST</name>
<protein>
    <submittedName>
        <fullName evidence="2">Penicillin-binding protein</fullName>
    </submittedName>
</protein>
<gene>
    <name evidence="2" type="ORF">MCOL2_13132</name>
</gene>
<evidence type="ECO:0000313" key="2">
    <source>
        <dbReference type="EMBL" id="EUJ52541.1"/>
    </source>
</evidence>
<dbReference type="PANTHER" id="PTHR46825">
    <property type="entry name" value="D-ALANYL-D-ALANINE-CARBOXYPEPTIDASE/ENDOPEPTIDASE AMPH"/>
    <property type="match status" value="1"/>
</dbReference>
<reference evidence="2 3" key="1">
    <citation type="submission" date="2012-12" db="EMBL/GenBank/DDBJ databases">
        <title>Novel taxa of Listeriaceae from agricultural environments in the United States.</title>
        <authorList>
            <person name="den Bakker H.C."/>
            <person name="Allred A."/>
            <person name="Warchocki S."/>
            <person name="Wright E.M."/>
            <person name="Burrell A."/>
            <person name="Nightingale K.K."/>
            <person name="Kephart D."/>
            <person name="Wiedmann M."/>
        </authorList>
    </citation>
    <scope>NUCLEOTIDE SEQUENCE [LARGE SCALE GENOMIC DNA]</scope>
    <source>
        <strain evidence="2 3">FSL S10-1203</strain>
    </source>
</reference>
<dbReference type="Proteomes" id="UP000019241">
    <property type="component" value="Unassembled WGS sequence"/>
</dbReference>
<dbReference type="Gene3D" id="3.40.710.10">
    <property type="entry name" value="DD-peptidase/beta-lactamase superfamily"/>
    <property type="match status" value="1"/>
</dbReference>
<evidence type="ECO:0000259" key="1">
    <source>
        <dbReference type="Pfam" id="PF00144"/>
    </source>
</evidence>
<dbReference type="InterPro" id="IPR012338">
    <property type="entry name" value="Beta-lactam/transpept-like"/>
</dbReference>
<comment type="caution">
    <text evidence="2">The sequence shown here is derived from an EMBL/GenBank/DDBJ whole genome shotgun (WGS) entry which is preliminary data.</text>
</comment>
<dbReference type="SUPFAM" id="SSF56601">
    <property type="entry name" value="beta-lactamase/transpeptidase-like"/>
    <property type="match status" value="1"/>
</dbReference>
<dbReference type="PANTHER" id="PTHR46825:SF9">
    <property type="entry name" value="BETA-LACTAMASE-RELATED DOMAIN-CONTAINING PROTEIN"/>
    <property type="match status" value="1"/>
</dbReference>
<dbReference type="InterPro" id="IPR050491">
    <property type="entry name" value="AmpC-like"/>
</dbReference>
<dbReference type="MEROPS" id="S12.A21"/>
<feature type="domain" description="Beta-lactamase-related" evidence="1">
    <location>
        <begin position="2"/>
        <end position="53"/>
    </location>
</feature>
<proteinExistence type="predicted"/>
<dbReference type="RefSeq" id="WP_367301736.1">
    <property type="nucleotide sequence ID" value="NZ_AODM01000043.1"/>
</dbReference>
<dbReference type="AlphaFoldDB" id="W7DD30"/>